<gene>
    <name evidence="1" type="ORF">B4O97_07380</name>
</gene>
<dbReference type="Proteomes" id="UP000192343">
    <property type="component" value="Unassembled WGS sequence"/>
</dbReference>
<dbReference type="EMBL" id="MWQY01000007">
    <property type="protein sequence ID" value="ORC35884.1"/>
    <property type="molecule type" value="Genomic_DNA"/>
</dbReference>
<sequence>MGFHSRDQIVVDDAFLSLISSKTKYLITMLREAEERNGGFHYTRPFLGRLNLESRIIEELLDEYGARHNMSWYAFRRSIAAVKAFSQIVHNISHISASFPCYRIISVKEDFLAATKKTLKESTAALKNSMENLLKEAEHHGLEPGEVVQDFSEHLPEGTLRQDRPRRHLENPGPTIVNLATTFLNLSEDTELFGIRDRNKHLRYLDYVPEPVSEARIRNMEHALHSLQSTYDTYLLDSDAEERDEDLLVLRGHVSTIFHLLETGTVLSHYYERHMLNQDAVVIGEDTLLSILIDYILAFSSRFFNAARELCRNIIHSYAVQGTISVPVPQYRGFHVRPSTLVAKIVTHYGSDVTLRLNGQSFNAASPLELFRVNEAINAAKRKTLGGIVCEIAETMGSVPREEGVMKKALRRLIVKLLENHQIVMYEADFSLEEISYIEGETLAEFATRGIAHLLALGRIDIRTGITVEFSGDTRVLSDLKLLAENGYGEDNYGNNIMLPAELSYLRR</sequence>
<dbReference type="Gene3D" id="3.30.1340.10">
    <property type="entry name" value="HPr-like"/>
    <property type="match status" value="1"/>
</dbReference>
<organism evidence="1 2">
    <name type="scientific">Marispirochaeta aestuarii</name>
    <dbReference type="NCBI Taxonomy" id="1963862"/>
    <lineage>
        <taxon>Bacteria</taxon>
        <taxon>Pseudomonadati</taxon>
        <taxon>Spirochaetota</taxon>
        <taxon>Spirochaetia</taxon>
        <taxon>Spirochaetales</taxon>
        <taxon>Spirochaetaceae</taxon>
        <taxon>Marispirochaeta</taxon>
    </lineage>
</organism>
<evidence type="ECO:0000313" key="2">
    <source>
        <dbReference type="Proteomes" id="UP000192343"/>
    </source>
</evidence>
<dbReference type="STRING" id="1963862.B4O97_07380"/>
<dbReference type="AlphaFoldDB" id="A0A1Y1S0I2"/>
<comment type="caution">
    <text evidence="1">The sequence shown here is derived from an EMBL/GenBank/DDBJ whole genome shotgun (WGS) entry which is preliminary data.</text>
</comment>
<name>A0A1Y1S0I2_9SPIO</name>
<reference evidence="1 2" key="1">
    <citation type="submission" date="2017-03" db="EMBL/GenBank/DDBJ databases">
        <title>Draft Genome sequence of Marispirochaeta sp. strain JC444.</title>
        <authorList>
            <person name="Shivani Y."/>
            <person name="Subhash Y."/>
            <person name="Sasikala C."/>
            <person name="Ramana C."/>
        </authorList>
    </citation>
    <scope>NUCLEOTIDE SEQUENCE [LARGE SCALE GENOMIC DNA]</scope>
    <source>
        <strain evidence="1 2">JC444</strain>
    </source>
</reference>
<keyword evidence="2" id="KW-1185">Reference proteome</keyword>
<dbReference type="InterPro" id="IPR035895">
    <property type="entry name" value="HPr-like_sf"/>
</dbReference>
<dbReference type="RefSeq" id="WP_083049656.1">
    <property type="nucleotide sequence ID" value="NZ_CAXXQO010000003.1"/>
</dbReference>
<accession>A0A1Y1S0I2</accession>
<proteinExistence type="predicted"/>
<evidence type="ECO:0000313" key="1">
    <source>
        <dbReference type="EMBL" id="ORC35884.1"/>
    </source>
</evidence>
<dbReference type="SUPFAM" id="SSF55594">
    <property type="entry name" value="HPr-like"/>
    <property type="match status" value="1"/>
</dbReference>
<protein>
    <recommendedName>
        <fullName evidence="3">HPr domain-containing protein</fullName>
    </recommendedName>
</protein>
<dbReference type="OrthoDB" id="256762at2"/>
<evidence type="ECO:0008006" key="3">
    <source>
        <dbReference type="Google" id="ProtNLM"/>
    </source>
</evidence>